<reference evidence="1" key="2">
    <citation type="journal article" date="2015" name="Data Brief">
        <title>Shoot transcriptome of the giant reed, Arundo donax.</title>
        <authorList>
            <person name="Barrero R.A."/>
            <person name="Guerrero F.D."/>
            <person name="Moolhuijzen P."/>
            <person name="Goolsby J.A."/>
            <person name="Tidwell J."/>
            <person name="Bellgard S.E."/>
            <person name="Bellgard M.I."/>
        </authorList>
    </citation>
    <scope>NUCLEOTIDE SEQUENCE</scope>
    <source>
        <tissue evidence="1">Shoot tissue taken approximately 20 cm above the soil surface</tissue>
    </source>
</reference>
<dbReference type="EMBL" id="GBRH01200988">
    <property type="protein sequence ID" value="JAD96907.1"/>
    <property type="molecule type" value="Transcribed_RNA"/>
</dbReference>
<organism evidence="1">
    <name type="scientific">Arundo donax</name>
    <name type="common">Giant reed</name>
    <name type="synonym">Donax arundinaceus</name>
    <dbReference type="NCBI Taxonomy" id="35708"/>
    <lineage>
        <taxon>Eukaryota</taxon>
        <taxon>Viridiplantae</taxon>
        <taxon>Streptophyta</taxon>
        <taxon>Embryophyta</taxon>
        <taxon>Tracheophyta</taxon>
        <taxon>Spermatophyta</taxon>
        <taxon>Magnoliopsida</taxon>
        <taxon>Liliopsida</taxon>
        <taxon>Poales</taxon>
        <taxon>Poaceae</taxon>
        <taxon>PACMAD clade</taxon>
        <taxon>Arundinoideae</taxon>
        <taxon>Arundineae</taxon>
        <taxon>Arundo</taxon>
    </lineage>
</organism>
<sequence>MRWWQWLW</sequence>
<protein>
    <submittedName>
        <fullName evidence="1">Uncharacterized protein</fullName>
    </submittedName>
</protein>
<evidence type="ECO:0000313" key="1">
    <source>
        <dbReference type="EMBL" id="JAD96907.1"/>
    </source>
</evidence>
<accession>A0A0A9ELH9</accession>
<name>A0A0A9ELH9_ARUDO</name>
<proteinExistence type="predicted"/>
<reference evidence="1" key="1">
    <citation type="submission" date="2014-09" db="EMBL/GenBank/DDBJ databases">
        <authorList>
            <person name="Magalhaes I.L.F."/>
            <person name="Oliveira U."/>
            <person name="Santos F.R."/>
            <person name="Vidigal T.H.D.A."/>
            <person name="Brescovit A.D."/>
            <person name="Santos A.J."/>
        </authorList>
    </citation>
    <scope>NUCLEOTIDE SEQUENCE</scope>
    <source>
        <tissue evidence="1">Shoot tissue taken approximately 20 cm above the soil surface</tissue>
    </source>
</reference>